<sequence length="132" mass="15529">SLQGYYMLQIVVIPSSTQCFSKHIRDAETNTLSPLLQRRPRPPPVPQGAEDDEDVDEDEDDDEGEEEEEEVVVALYDFPGLESHDLKLVRGCEYVILEKCDANWYKARNQYGSVFRHWRHFYFMVYDSDKMF</sequence>
<feature type="region of interest" description="Disordered" evidence="2">
    <location>
        <begin position="31"/>
        <end position="69"/>
    </location>
</feature>
<proteinExistence type="predicted"/>
<dbReference type="InterPro" id="IPR036028">
    <property type="entry name" value="SH3-like_dom_sf"/>
</dbReference>
<organism evidence="4 5">
    <name type="scientific">Xenoophorus captivus</name>
    <dbReference type="NCBI Taxonomy" id="1517983"/>
    <lineage>
        <taxon>Eukaryota</taxon>
        <taxon>Metazoa</taxon>
        <taxon>Chordata</taxon>
        <taxon>Craniata</taxon>
        <taxon>Vertebrata</taxon>
        <taxon>Euteleostomi</taxon>
        <taxon>Actinopterygii</taxon>
        <taxon>Neopterygii</taxon>
        <taxon>Teleostei</taxon>
        <taxon>Neoteleostei</taxon>
        <taxon>Acanthomorphata</taxon>
        <taxon>Ovalentaria</taxon>
        <taxon>Atherinomorphae</taxon>
        <taxon>Cyprinodontiformes</taxon>
        <taxon>Goodeidae</taxon>
        <taxon>Xenoophorus</taxon>
    </lineage>
</organism>
<feature type="domain" description="SH3" evidence="3">
    <location>
        <begin position="73"/>
        <end position="111"/>
    </location>
</feature>
<protein>
    <recommendedName>
        <fullName evidence="3">SH3 domain-containing protein</fullName>
    </recommendedName>
</protein>
<feature type="compositionally biased region" description="Acidic residues" evidence="2">
    <location>
        <begin position="49"/>
        <end position="69"/>
    </location>
</feature>
<evidence type="ECO:0000313" key="5">
    <source>
        <dbReference type="Proteomes" id="UP001434883"/>
    </source>
</evidence>
<evidence type="ECO:0000256" key="1">
    <source>
        <dbReference type="ARBA" id="ARBA00022443"/>
    </source>
</evidence>
<accession>A0ABV0S006</accession>
<comment type="caution">
    <text evidence="4">The sequence shown here is derived from an EMBL/GenBank/DDBJ whole genome shotgun (WGS) entry which is preliminary data.</text>
</comment>
<name>A0ABV0S006_9TELE</name>
<dbReference type="EMBL" id="JAHRIN010060554">
    <property type="protein sequence ID" value="MEQ2212902.1"/>
    <property type="molecule type" value="Genomic_DNA"/>
</dbReference>
<dbReference type="Proteomes" id="UP001434883">
    <property type="component" value="Unassembled WGS sequence"/>
</dbReference>
<evidence type="ECO:0000313" key="4">
    <source>
        <dbReference type="EMBL" id="MEQ2212902.1"/>
    </source>
</evidence>
<keyword evidence="1" id="KW-0728">SH3 domain</keyword>
<dbReference type="Gene3D" id="2.30.30.40">
    <property type="entry name" value="SH3 Domains"/>
    <property type="match status" value="1"/>
</dbReference>
<feature type="non-terminal residue" evidence="4">
    <location>
        <position position="1"/>
    </location>
</feature>
<dbReference type="SUPFAM" id="SSF50044">
    <property type="entry name" value="SH3-domain"/>
    <property type="match status" value="1"/>
</dbReference>
<dbReference type="InterPro" id="IPR001452">
    <property type="entry name" value="SH3_domain"/>
</dbReference>
<evidence type="ECO:0000256" key="2">
    <source>
        <dbReference type="SAM" id="MobiDB-lite"/>
    </source>
</evidence>
<keyword evidence="5" id="KW-1185">Reference proteome</keyword>
<dbReference type="Pfam" id="PF00018">
    <property type="entry name" value="SH3_1"/>
    <property type="match status" value="1"/>
</dbReference>
<reference evidence="4 5" key="1">
    <citation type="submission" date="2021-06" db="EMBL/GenBank/DDBJ databases">
        <authorList>
            <person name="Palmer J.M."/>
        </authorList>
    </citation>
    <scope>NUCLEOTIDE SEQUENCE [LARGE SCALE GENOMIC DNA]</scope>
    <source>
        <strain evidence="4 5">XC_2019</strain>
        <tissue evidence="4">Muscle</tissue>
    </source>
</reference>
<evidence type="ECO:0000259" key="3">
    <source>
        <dbReference type="Pfam" id="PF00018"/>
    </source>
</evidence>
<gene>
    <name evidence="4" type="ORF">XENOCAPTIV_006640</name>
</gene>